<evidence type="ECO:0000256" key="1">
    <source>
        <dbReference type="SAM" id="MobiDB-lite"/>
    </source>
</evidence>
<dbReference type="Proteomes" id="UP001318860">
    <property type="component" value="Unassembled WGS sequence"/>
</dbReference>
<evidence type="ECO:0000313" key="2">
    <source>
        <dbReference type="EMBL" id="KAK6155260.1"/>
    </source>
</evidence>
<evidence type="ECO:0008006" key="4">
    <source>
        <dbReference type="Google" id="ProtNLM"/>
    </source>
</evidence>
<proteinExistence type="predicted"/>
<reference evidence="2 3" key="1">
    <citation type="journal article" date="2021" name="Comput. Struct. Biotechnol. J.">
        <title>De novo genome assembly of the potent medicinal plant Rehmannia glutinosa using nanopore technology.</title>
        <authorList>
            <person name="Ma L."/>
            <person name="Dong C."/>
            <person name="Song C."/>
            <person name="Wang X."/>
            <person name="Zheng X."/>
            <person name="Niu Y."/>
            <person name="Chen S."/>
            <person name="Feng W."/>
        </authorList>
    </citation>
    <scope>NUCLEOTIDE SEQUENCE [LARGE SCALE GENOMIC DNA]</scope>
    <source>
        <strain evidence="2">DH-2019</strain>
    </source>
</reference>
<gene>
    <name evidence="2" type="ORF">DH2020_009508</name>
</gene>
<dbReference type="EMBL" id="JABTTQ020000005">
    <property type="protein sequence ID" value="KAK6155260.1"/>
    <property type="molecule type" value="Genomic_DNA"/>
</dbReference>
<evidence type="ECO:0000313" key="3">
    <source>
        <dbReference type="Proteomes" id="UP001318860"/>
    </source>
</evidence>
<dbReference type="Gene3D" id="3.80.10.10">
    <property type="entry name" value="Ribonuclease Inhibitor"/>
    <property type="match status" value="1"/>
</dbReference>
<dbReference type="PANTHER" id="PTHR13382">
    <property type="entry name" value="MITOCHONDRIAL ATP SYNTHASE COUPLING FACTOR B"/>
    <property type="match status" value="1"/>
</dbReference>
<feature type="region of interest" description="Disordered" evidence="1">
    <location>
        <begin position="1"/>
        <end position="20"/>
    </location>
</feature>
<accession>A0ABR0X9G5</accession>
<keyword evidence="3" id="KW-1185">Reference proteome</keyword>
<dbReference type="InterPro" id="IPR050648">
    <property type="entry name" value="F-box_LRR-repeat"/>
</dbReference>
<dbReference type="InterPro" id="IPR032675">
    <property type="entry name" value="LRR_dom_sf"/>
</dbReference>
<dbReference type="PANTHER" id="PTHR13382:SF22">
    <property type="entry name" value="F-BOX PROTEIN SKIP14"/>
    <property type="match status" value="1"/>
</dbReference>
<dbReference type="SUPFAM" id="SSF52047">
    <property type="entry name" value="RNI-like"/>
    <property type="match status" value="1"/>
</dbReference>
<name>A0ABR0X9G5_REHGL</name>
<organism evidence="2 3">
    <name type="scientific">Rehmannia glutinosa</name>
    <name type="common">Chinese foxglove</name>
    <dbReference type="NCBI Taxonomy" id="99300"/>
    <lineage>
        <taxon>Eukaryota</taxon>
        <taxon>Viridiplantae</taxon>
        <taxon>Streptophyta</taxon>
        <taxon>Embryophyta</taxon>
        <taxon>Tracheophyta</taxon>
        <taxon>Spermatophyta</taxon>
        <taxon>Magnoliopsida</taxon>
        <taxon>eudicotyledons</taxon>
        <taxon>Gunneridae</taxon>
        <taxon>Pentapetalae</taxon>
        <taxon>asterids</taxon>
        <taxon>lamiids</taxon>
        <taxon>Lamiales</taxon>
        <taxon>Orobanchaceae</taxon>
        <taxon>Rehmannieae</taxon>
        <taxon>Rehmannia</taxon>
    </lineage>
</organism>
<comment type="caution">
    <text evidence="2">The sequence shown here is derived from an EMBL/GenBank/DDBJ whole genome shotgun (WGS) entry which is preliminary data.</text>
</comment>
<protein>
    <recommendedName>
        <fullName evidence="4">F-box protein</fullName>
    </recommendedName>
</protein>
<sequence>MEECPDVERKNLVNLDDSESDEGCKDIADLLPNDPFGLELNIGLPSDPFGMGFEVSLPRDPFGMEFNVEATVAAITGWIEEFGLKAYEFETDEASEDKNNDDSKIFAELNFVWTSFMKYEQEVGENEMVDAGLGAHMEDGSNDDCNTLGGDIEDLMCFGCEKYENVQAKDCNDADGGAPADALFFALGYLGVEDLLSIEDYPLSGKITDDDLIRITNRARGTLCRLSLVKCLKITNTGLKHVLESNPGLTKLSVAGCIKLSIEGILHDVKAFNSVALPGIKHLRIGELFGLTNQHFEEFKFLLGADEDKKSSIYKPRFYRADQLYLSLDDERAIDIETCPRCEQARQVYDCPAESCQEKIHSAKACRGCIFCISRCINCGCCLDNKAYEETFCLDLLCLDCLGQLLDCQDNVTFHHFFLYG</sequence>
<feature type="compositionally biased region" description="Basic and acidic residues" evidence="1">
    <location>
        <begin position="1"/>
        <end position="11"/>
    </location>
</feature>